<dbReference type="Proteomes" id="UP000185963">
    <property type="component" value="Unassembled WGS sequence"/>
</dbReference>
<comment type="caution">
    <text evidence="1">The sequence shown here is derived from an EMBL/GenBank/DDBJ whole genome shotgun (WGS) entry which is preliminary data.</text>
</comment>
<name>A0A1Q8WQN8_9ACTO</name>
<accession>A0A1Q8WQN8</accession>
<reference evidence="1 2" key="1">
    <citation type="submission" date="2016-12" db="EMBL/GenBank/DDBJ databases">
        <title>Genomic comparison of strains in the 'Actinomyces naeslundii' group.</title>
        <authorList>
            <person name="Mughal S.R."/>
            <person name="Do T."/>
            <person name="Gilbert S.C."/>
            <person name="Witherden E.A."/>
            <person name="Didelot X."/>
            <person name="Beighton D."/>
        </authorList>
    </citation>
    <scope>NUCLEOTIDE SEQUENCE [LARGE SCALE GENOMIC DNA]</scope>
    <source>
        <strain evidence="1 2">WE8B-23</strain>
    </source>
</reference>
<proteinExistence type="predicted"/>
<dbReference type="AlphaFoldDB" id="A0A1Q8WQN8"/>
<sequence>MYTQDYMTLGVRSSLMGLTIRMMYEISLKPSKNSTAQMGLDQRIQLSKRDLRRSLLGQY</sequence>
<evidence type="ECO:0000313" key="2">
    <source>
        <dbReference type="Proteomes" id="UP000185963"/>
    </source>
</evidence>
<dbReference type="EMBL" id="MSKS01000017">
    <property type="protein sequence ID" value="OLO70446.1"/>
    <property type="molecule type" value="Genomic_DNA"/>
</dbReference>
<evidence type="ECO:0000313" key="1">
    <source>
        <dbReference type="EMBL" id="OLO70446.1"/>
    </source>
</evidence>
<protein>
    <submittedName>
        <fullName evidence="1">Uncharacterized protein</fullName>
    </submittedName>
</protein>
<organism evidence="1 2">
    <name type="scientific">Actinomyces oris</name>
    <dbReference type="NCBI Taxonomy" id="544580"/>
    <lineage>
        <taxon>Bacteria</taxon>
        <taxon>Bacillati</taxon>
        <taxon>Actinomycetota</taxon>
        <taxon>Actinomycetes</taxon>
        <taxon>Actinomycetales</taxon>
        <taxon>Actinomycetaceae</taxon>
        <taxon>Actinomyces</taxon>
    </lineage>
</organism>
<gene>
    <name evidence="1" type="ORF">BKH20_06210</name>
</gene>